<keyword evidence="5 9" id="KW-1133">Transmembrane helix</keyword>
<evidence type="ECO:0000256" key="5">
    <source>
        <dbReference type="ARBA" id="ARBA00022989"/>
    </source>
</evidence>
<keyword evidence="12" id="KW-1185">Reference proteome</keyword>
<dbReference type="Gene3D" id="3.40.50.1820">
    <property type="entry name" value="alpha/beta hydrolase"/>
    <property type="match status" value="1"/>
</dbReference>
<dbReference type="EMBL" id="HE576752">
    <property type="protein sequence ID" value="CCC66979.1"/>
    <property type="molecule type" value="Genomic_DNA"/>
</dbReference>
<dbReference type="OMA" id="SDIWCCQ"/>
<reference key="2">
    <citation type="submission" date="2011-08" db="EMBL/GenBank/DDBJ databases">
        <title>Genome sequence of Naumovozyma castellii.</title>
        <authorList>
            <person name="Gordon J.L."/>
            <person name="Armisen D."/>
            <person name="Proux-Wera E."/>
            <person name="OhEigeartaigh S.S."/>
            <person name="Byrne K.P."/>
            <person name="Wolfe K.H."/>
        </authorList>
    </citation>
    <scope>NUCLEOTIDE SEQUENCE</scope>
    <source>
        <strain>Type strain:CBS 4309</strain>
    </source>
</reference>
<evidence type="ECO:0000256" key="7">
    <source>
        <dbReference type="ARBA" id="ARBA00023136"/>
    </source>
</evidence>
<dbReference type="GO" id="GO:0016020">
    <property type="term" value="C:membrane"/>
    <property type="evidence" value="ECO:0007669"/>
    <property type="project" value="UniProtKB-SubCell"/>
</dbReference>
<proteinExistence type="predicted"/>
<keyword evidence="6" id="KW-0443">Lipid metabolism</keyword>
<dbReference type="OrthoDB" id="9974421at2759"/>
<dbReference type="eggNOG" id="KOG2624">
    <property type="taxonomic scope" value="Eukaryota"/>
</dbReference>
<evidence type="ECO:0000256" key="3">
    <source>
        <dbReference type="ARBA" id="ARBA00022801"/>
    </source>
</evidence>
<evidence type="ECO:0000313" key="12">
    <source>
        <dbReference type="Proteomes" id="UP000001640"/>
    </source>
</evidence>
<feature type="compositionally biased region" description="Low complexity" evidence="8">
    <location>
        <begin position="509"/>
        <end position="535"/>
    </location>
</feature>
<evidence type="ECO:0000256" key="8">
    <source>
        <dbReference type="SAM" id="MobiDB-lite"/>
    </source>
</evidence>
<name>G0V687_NAUCA</name>
<protein>
    <recommendedName>
        <fullName evidence="10">AB hydrolase-1 domain-containing protein</fullName>
    </recommendedName>
</protein>
<dbReference type="InterPro" id="IPR029058">
    <property type="entry name" value="AB_hydrolase_fold"/>
</dbReference>
<dbReference type="SUPFAM" id="SSF53474">
    <property type="entry name" value="alpha/beta-Hydrolases"/>
    <property type="match status" value="1"/>
</dbReference>
<accession>G0V687</accession>
<dbReference type="KEGG" id="ncs:NCAS_0A04210"/>
<dbReference type="STRING" id="1064592.G0V687"/>
<dbReference type="GO" id="GO:0016125">
    <property type="term" value="P:sterol metabolic process"/>
    <property type="evidence" value="ECO:0007669"/>
    <property type="project" value="EnsemblFungi"/>
</dbReference>
<reference evidence="12" key="1">
    <citation type="journal article" date="2011" name="Proc. Natl. Acad. Sci. U.S.A.">
        <title>Evolutionary erosion of yeast sex chromosomes by mating-type switching accidents.</title>
        <authorList>
            <person name="Gordon J.L."/>
            <person name="Armisen D."/>
            <person name="Proux-Wera E."/>
            <person name="Oheigeartaigh S.S."/>
            <person name="Byrne K.P."/>
            <person name="Wolfe K.H."/>
        </authorList>
    </citation>
    <scope>NUCLEOTIDE SEQUENCE [LARGE SCALE GENOMIC DNA]</scope>
    <source>
        <strain evidence="12">ATCC 76901 / BCRC 22586 / CBS 4309 / NBRC 1992 / NRRL Y-12630</strain>
    </source>
</reference>
<evidence type="ECO:0000313" key="11">
    <source>
        <dbReference type="EMBL" id="CCC66979.1"/>
    </source>
</evidence>
<evidence type="ECO:0000256" key="4">
    <source>
        <dbReference type="ARBA" id="ARBA00022963"/>
    </source>
</evidence>
<dbReference type="HOGENOM" id="CLU_010974_5_0_1"/>
<keyword evidence="7 9" id="KW-0472">Membrane</keyword>
<dbReference type="InterPro" id="IPR000073">
    <property type="entry name" value="AB_hydrolase_1"/>
</dbReference>
<evidence type="ECO:0000256" key="9">
    <source>
        <dbReference type="SAM" id="Phobius"/>
    </source>
</evidence>
<feature type="compositionally biased region" description="Polar residues" evidence="8">
    <location>
        <begin position="477"/>
        <end position="508"/>
    </location>
</feature>
<dbReference type="AlphaFoldDB" id="G0V687"/>
<evidence type="ECO:0000256" key="6">
    <source>
        <dbReference type="ARBA" id="ARBA00023098"/>
    </source>
</evidence>
<sequence length="597" mass="68498">MWAPFIGRISITDYLIVLVIYLESIISFFLRLIPNPIMNFFSSLINFTINIDDSSLEQRLRLAPTIHEMCAPFNITIEDHMVRTEDDYILTLHRIPPSAKRYNGKVVYLHHGLLMCSDIWCCQLERNKNLPFVLHDLGFDVWMGNNRGNKYSTAHLHKLPKSRKFWDFSIDEFAFFDIPNSIDFILKITHVEKLICVGFSQGSAQMFASFAINEYLNSKVAQFIAIAPAMTPRGLHNRIVDTFAKSSPTLMYLFFGRNILLPSAIVWLRTLHPAIFNFCIDFGNRILFNWRSLNISPQQKLISYSKLYSTTSVKSVVHWFQILRSQKFQMFEEQDNMFNSLTRPYQIARFPTRTNIKIPILLIYGGNDSLVDIKVMKKNLPETGVFDIKVENHEHLDLIWGEKTDTLVIAKVLKFIEFFEGVSRRNSIVIQNSLKTIENHTNNNNSILLEQVITPNKMGPTFRSPSQSLSIPPAIDSQHSPAATTSTMINRYNTYPKSNSRISQENIISSSSPRGSRPISPSSSSAVSSSLSSESELNTTNDGQLRSGIVVNSNNNTLTSLENDMKDDYDTEFEEKVRERNENKLQKRQLSRYLTNE</sequence>
<dbReference type="GO" id="GO:0004771">
    <property type="term" value="F:sterol ester esterase activity"/>
    <property type="evidence" value="ECO:0007669"/>
    <property type="project" value="EnsemblFungi"/>
</dbReference>
<dbReference type="Proteomes" id="UP000001640">
    <property type="component" value="Chromosome 1"/>
</dbReference>
<feature type="region of interest" description="Disordered" evidence="8">
    <location>
        <begin position="459"/>
        <end position="551"/>
    </location>
</feature>
<dbReference type="FunCoup" id="G0V687">
    <property type="interactions" value="1505"/>
</dbReference>
<feature type="domain" description="AB hydrolase-1" evidence="10">
    <location>
        <begin position="106"/>
        <end position="401"/>
    </location>
</feature>
<dbReference type="GeneID" id="96900464"/>
<keyword evidence="3" id="KW-0378">Hydrolase</keyword>
<evidence type="ECO:0000259" key="10">
    <source>
        <dbReference type="Pfam" id="PF00561"/>
    </source>
</evidence>
<organism evidence="11 12">
    <name type="scientific">Naumovozyma castellii</name>
    <name type="common">Yeast</name>
    <name type="synonym">Saccharomyces castellii</name>
    <dbReference type="NCBI Taxonomy" id="27288"/>
    <lineage>
        <taxon>Eukaryota</taxon>
        <taxon>Fungi</taxon>
        <taxon>Dikarya</taxon>
        <taxon>Ascomycota</taxon>
        <taxon>Saccharomycotina</taxon>
        <taxon>Saccharomycetes</taxon>
        <taxon>Saccharomycetales</taxon>
        <taxon>Saccharomycetaceae</taxon>
        <taxon>Naumovozyma</taxon>
    </lineage>
</organism>
<keyword evidence="2 9" id="KW-0812">Transmembrane</keyword>
<evidence type="ECO:0000256" key="1">
    <source>
        <dbReference type="ARBA" id="ARBA00004167"/>
    </source>
</evidence>
<dbReference type="GO" id="GO:0016042">
    <property type="term" value="P:lipid catabolic process"/>
    <property type="evidence" value="ECO:0007669"/>
    <property type="project" value="UniProtKB-KW"/>
</dbReference>
<keyword evidence="4" id="KW-0442">Lipid degradation</keyword>
<dbReference type="RefSeq" id="XP_003673366.1">
    <property type="nucleotide sequence ID" value="XM_003673318.1"/>
</dbReference>
<dbReference type="GO" id="GO:0005811">
    <property type="term" value="C:lipid droplet"/>
    <property type="evidence" value="ECO:0007669"/>
    <property type="project" value="EnsemblFungi"/>
</dbReference>
<comment type="subcellular location">
    <subcellularLocation>
        <location evidence="1">Membrane</location>
        <topology evidence="1">Single-pass membrane protein</topology>
    </subcellularLocation>
</comment>
<feature type="transmembrane region" description="Helical" evidence="9">
    <location>
        <begin position="12"/>
        <end position="33"/>
    </location>
</feature>
<dbReference type="InParanoid" id="G0V687"/>
<dbReference type="PANTHER" id="PTHR11005">
    <property type="entry name" value="LYSOSOMAL ACID LIPASE-RELATED"/>
    <property type="match status" value="1"/>
</dbReference>
<gene>
    <name evidence="11" type="primary">NCAS0A04210</name>
    <name evidence="11" type="ordered locus">NCAS_0A04210</name>
</gene>
<dbReference type="Pfam" id="PF00561">
    <property type="entry name" value="Abhydrolase_1"/>
    <property type="match status" value="1"/>
</dbReference>
<evidence type="ECO:0000256" key="2">
    <source>
        <dbReference type="ARBA" id="ARBA00022692"/>
    </source>
</evidence>
<dbReference type="FunFam" id="3.40.50.1820:FF:000095">
    <property type="entry name" value="Triglyceride lipase-cholesterol esterase"/>
    <property type="match status" value="1"/>
</dbReference>